<dbReference type="InterPro" id="IPR000253">
    <property type="entry name" value="FHA_dom"/>
</dbReference>
<dbReference type="Pfam" id="PF17979">
    <property type="entry name" value="zf-CRD"/>
    <property type="match status" value="1"/>
</dbReference>
<keyword evidence="13" id="KW-0863">Zinc-finger</keyword>
<evidence type="ECO:0000256" key="1">
    <source>
        <dbReference type="ARBA" id="ARBA00000900"/>
    </source>
</evidence>
<gene>
    <name evidence="17" type="ORF">BGZ99_006358</name>
</gene>
<keyword evidence="13" id="KW-0862">Zinc</keyword>
<keyword evidence="6" id="KW-0808">Transferase</keyword>
<feature type="compositionally biased region" description="Basic and acidic residues" evidence="14">
    <location>
        <begin position="177"/>
        <end position="186"/>
    </location>
</feature>
<evidence type="ECO:0000313" key="17">
    <source>
        <dbReference type="EMBL" id="KAG0317322.1"/>
    </source>
</evidence>
<dbReference type="SMART" id="SM00240">
    <property type="entry name" value="FHA"/>
    <property type="match status" value="1"/>
</dbReference>
<evidence type="ECO:0000256" key="2">
    <source>
        <dbReference type="ARBA" id="ARBA00004123"/>
    </source>
</evidence>
<dbReference type="PROSITE" id="PS50006">
    <property type="entry name" value="FHA_DOMAIN"/>
    <property type="match status" value="1"/>
</dbReference>
<dbReference type="SUPFAM" id="SSF57850">
    <property type="entry name" value="RING/U-box"/>
    <property type="match status" value="1"/>
</dbReference>
<keyword evidence="8" id="KW-0833">Ubl conjugation pathway</keyword>
<evidence type="ECO:0000256" key="4">
    <source>
        <dbReference type="ARBA" id="ARBA00012483"/>
    </source>
</evidence>
<evidence type="ECO:0000256" key="10">
    <source>
        <dbReference type="ARBA" id="ARBA00023306"/>
    </source>
</evidence>
<dbReference type="OrthoDB" id="21204at2759"/>
<feature type="compositionally biased region" description="Basic and acidic residues" evidence="14">
    <location>
        <begin position="150"/>
        <end position="167"/>
    </location>
</feature>
<dbReference type="Pfam" id="PF00498">
    <property type="entry name" value="FHA"/>
    <property type="match status" value="1"/>
</dbReference>
<dbReference type="PROSITE" id="PS50089">
    <property type="entry name" value="ZF_RING_2"/>
    <property type="match status" value="1"/>
</dbReference>
<dbReference type="PANTHER" id="PTHR16079">
    <property type="entry name" value="UBIQUITIN LIGASE PROTEIN CHFR"/>
    <property type="match status" value="1"/>
</dbReference>
<dbReference type="InterPro" id="IPR040909">
    <property type="entry name" value="CHFR_Znf-CRD"/>
</dbReference>
<evidence type="ECO:0000256" key="8">
    <source>
        <dbReference type="ARBA" id="ARBA00022786"/>
    </source>
</evidence>
<evidence type="ECO:0000256" key="11">
    <source>
        <dbReference type="ARBA" id="ARBA00029800"/>
    </source>
</evidence>
<feature type="region of interest" description="Disordered" evidence="14">
    <location>
        <begin position="150"/>
        <end position="186"/>
    </location>
</feature>
<dbReference type="Gene3D" id="3.30.40.10">
    <property type="entry name" value="Zinc/RING finger domain, C3HC4 (zinc finger)"/>
    <property type="match status" value="1"/>
</dbReference>
<dbReference type="Pfam" id="PF13923">
    <property type="entry name" value="zf-C3HC4_2"/>
    <property type="match status" value="1"/>
</dbReference>
<comment type="catalytic activity">
    <reaction evidence="1">
        <text>S-ubiquitinyl-[E2 ubiquitin-conjugating enzyme]-L-cysteine + [acceptor protein]-L-lysine = [E2 ubiquitin-conjugating enzyme]-L-cysteine + N(6)-ubiquitinyl-[acceptor protein]-L-lysine.</text>
        <dbReference type="EC" id="2.3.2.27"/>
    </reaction>
</comment>
<dbReference type="GO" id="GO:0006511">
    <property type="term" value="P:ubiquitin-dependent protein catabolic process"/>
    <property type="evidence" value="ECO:0007669"/>
    <property type="project" value="TreeGrafter"/>
</dbReference>
<evidence type="ECO:0000256" key="5">
    <source>
        <dbReference type="ARBA" id="ARBA00022618"/>
    </source>
</evidence>
<dbReference type="GO" id="GO:0061630">
    <property type="term" value="F:ubiquitin protein ligase activity"/>
    <property type="evidence" value="ECO:0007669"/>
    <property type="project" value="UniProtKB-EC"/>
</dbReference>
<accession>A0A9P6RF20</accession>
<feature type="domain" description="RING-type" evidence="16">
    <location>
        <begin position="198"/>
        <end position="237"/>
    </location>
</feature>
<comment type="caution">
    <text evidence="17">The sequence shown here is derived from an EMBL/GenBank/DDBJ whole genome shotgun (WGS) entry which is preliminary data.</text>
</comment>
<dbReference type="InterPro" id="IPR013083">
    <property type="entry name" value="Znf_RING/FYVE/PHD"/>
</dbReference>
<dbReference type="PANTHER" id="PTHR16079:SF4">
    <property type="entry name" value="E3 UBIQUITIN-PROTEIN LIGASE CHFR"/>
    <property type="match status" value="1"/>
</dbReference>
<dbReference type="GO" id="GO:0016567">
    <property type="term" value="P:protein ubiquitination"/>
    <property type="evidence" value="ECO:0007669"/>
    <property type="project" value="TreeGrafter"/>
</dbReference>
<evidence type="ECO:0000256" key="9">
    <source>
        <dbReference type="ARBA" id="ARBA00023242"/>
    </source>
</evidence>
<sequence>MADNIESSTLPFESEINDLPEEDNAKEYADTALVSLVSLVTSFKSILLKRNKTILGRNSAKCSEGGVLQGTTISSTHCEITSRSLVDASAVIWIKDISSNGVWVNAKRIAKDEPTKIFSTDIISFAPGPVDDNGDSPAFLLVDKRKKAEDSNQVKEHAKRPIDATENDKDDEDKVDEEPGKKKTKLDEDAAFEKEFNCGICHEIMHKAHVLQPCLHAFCKGCCKGWLQRSTECPTCRQAVVRTKRDFKLNNLIEAFLESRPHMKRDDLGDDDGADSDSSDVVHTRRNLGLGRHGGGDTDDEDDHEDDESEDDDDDGQNMPLPLNFHRHPDACPCCDPSNTLGYVCPAGVRLQSLGPNPSIWQYTRRRVRQPGHLQCQDCRNHLPDIPHGQPERVMDLFKCKMCGIPSCGCQTRSVEDRITQNAILDGILNYAETSIINDYLTAKALTTGSVWQEIKDGMDNGDYSYLRMPGQPALQGQGVTSSHKLCRRCETKFHANGPLYQWRKAIDPAQLPANVMARQDCWWGRECRTQFNVANPSHAERLNHICERRRGNS</sequence>
<name>A0A9P6RF20_9FUNG</name>
<keyword evidence="18" id="KW-1185">Reference proteome</keyword>
<evidence type="ECO:0000313" key="18">
    <source>
        <dbReference type="Proteomes" id="UP000738325"/>
    </source>
</evidence>
<protein>
    <recommendedName>
        <fullName evidence="4">RING-type E3 ubiquitin transferase</fullName>
        <ecNumber evidence="4">2.3.2.27</ecNumber>
    </recommendedName>
    <alternativeName>
        <fullName evidence="12">Checkpoint with forkhead and RING finger domains protein</fullName>
    </alternativeName>
    <alternativeName>
        <fullName evidence="11">RING-type E3 ubiquitin transferase CHFR</fullName>
    </alternativeName>
</protein>
<comment type="pathway">
    <text evidence="3">Protein modification; protein ubiquitination.</text>
</comment>
<dbReference type="Proteomes" id="UP000738325">
    <property type="component" value="Unassembled WGS sequence"/>
</dbReference>
<evidence type="ECO:0000259" key="15">
    <source>
        <dbReference type="PROSITE" id="PS50006"/>
    </source>
</evidence>
<comment type="subcellular location">
    <subcellularLocation>
        <location evidence="2">Nucleus</location>
    </subcellularLocation>
</comment>
<evidence type="ECO:0000256" key="6">
    <source>
        <dbReference type="ARBA" id="ARBA00022679"/>
    </source>
</evidence>
<keyword evidence="7" id="KW-0498">Mitosis</keyword>
<reference evidence="17" key="1">
    <citation type="journal article" date="2020" name="Fungal Divers.">
        <title>Resolving the Mortierellaceae phylogeny through synthesis of multi-gene phylogenetics and phylogenomics.</title>
        <authorList>
            <person name="Vandepol N."/>
            <person name="Liber J."/>
            <person name="Desiro A."/>
            <person name="Na H."/>
            <person name="Kennedy M."/>
            <person name="Barry K."/>
            <person name="Grigoriev I.V."/>
            <person name="Miller A.N."/>
            <person name="O'Donnell K."/>
            <person name="Stajich J.E."/>
            <person name="Bonito G."/>
        </authorList>
    </citation>
    <scope>NUCLEOTIDE SEQUENCE</scope>
    <source>
        <strain evidence="17">REB-010B</strain>
    </source>
</reference>
<dbReference type="AlphaFoldDB" id="A0A9P6RF20"/>
<evidence type="ECO:0000256" key="13">
    <source>
        <dbReference type="PROSITE-ProRule" id="PRU00175"/>
    </source>
</evidence>
<dbReference type="EMBL" id="JAAAIP010000429">
    <property type="protein sequence ID" value="KAG0317322.1"/>
    <property type="molecule type" value="Genomic_DNA"/>
</dbReference>
<dbReference type="GO" id="GO:0008270">
    <property type="term" value="F:zinc ion binding"/>
    <property type="evidence" value="ECO:0007669"/>
    <property type="project" value="UniProtKB-KW"/>
</dbReference>
<dbReference type="Gene3D" id="2.60.200.20">
    <property type="match status" value="1"/>
</dbReference>
<dbReference type="SUPFAM" id="SSF49879">
    <property type="entry name" value="SMAD/FHA domain"/>
    <property type="match status" value="1"/>
</dbReference>
<dbReference type="GO" id="GO:0005634">
    <property type="term" value="C:nucleus"/>
    <property type="evidence" value="ECO:0007669"/>
    <property type="project" value="UniProtKB-SubCell"/>
</dbReference>
<dbReference type="InterPro" id="IPR008984">
    <property type="entry name" value="SMAD_FHA_dom_sf"/>
</dbReference>
<dbReference type="SMART" id="SM00184">
    <property type="entry name" value="RING"/>
    <property type="match status" value="1"/>
</dbReference>
<feature type="domain" description="FHA" evidence="15">
    <location>
        <begin position="53"/>
        <end position="109"/>
    </location>
</feature>
<feature type="compositionally biased region" description="Acidic residues" evidence="14">
    <location>
        <begin position="297"/>
        <end position="316"/>
    </location>
</feature>
<dbReference type="InterPro" id="IPR052256">
    <property type="entry name" value="E3_ubiquitin-ligase_CHFR"/>
</dbReference>
<evidence type="ECO:0000256" key="12">
    <source>
        <dbReference type="ARBA" id="ARBA00031332"/>
    </source>
</evidence>
<evidence type="ECO:0000256" key="7">
    <source>
        <dbReference type="ARBA" id="ARBA00022776"/>
    </source>
</evidence>
<evidence type="ECO:0000259" key="16">
    <source>
        <dbReference type="PROSITE" id="PS50089"/>
    </source>
</evidence>
<evidence type="ECO:0000256" key="3">
    <source>
        <dbReference type="ARBA" id="ARBA00004906"/>
    </source>
</evidence>
<dbReference type="EC" id="2.3.2.27" evidence="4"/>
<evidence type="ECO:0000256" key="14">
    <source>
        <dbReference type="SAM" id="MobiDB-lite"/>
    </source>
</evidence>
<feature type="region of interest" description="Disordered" evidence="14">
    <location>
        <begin position="263"/>
        <end position="322"/>
    </location>
</feature>
<organism evidence="17 18">
    <name type="scientific">Dissophora globulifera</name>
    <dbReference type="NCBI Taxonomy" id="979702"/>
    <lineage>
        <taxon>Eukaryota</taxon>
        <taxon>Fungi</taxon>
        <taxon>Fungi incertae sedis</taxon>
        <taxon>Mucoromycota</taxon>
        <taxon>Mortierellomycotina</taxon>
        <taxon>Mortierellomycetes</taxon>
        <taxon>Mortierellales</taxon>
        <taxon>Mortierellaceae</taxon>
        <taxon>Dissophora</taxon>
    </lineage>
</organism>
<keyword evidence="5" id="KW-0132">Cell division</keyword>
<keyword evidence="10" id="KW-0131">Cell cycle</keyword>
<feature type="compositionally biased region" description="Acidic residues" evidence="14">
    <location>
        <begin position="268"/>
        <end position="278"/>
    </location>
</feature>
<proteinExistence type="predicted"/>
<keyword evidence="13" id="KW-0479">Metal-binding</keyword>
<keyword evidence="9" id="KW-0539">Nucleus</keyword>
<dbReference type="InterPro" id="IPR001841">
    <property type="entry name" value="Znf_RING"/>
</dbReference>
<dbReference type="GO" id="GO:0051301">
    <property type="term" value="P:cell division"/>
    <property type="evidence" value="ECO:0007669"/>
    <property type="project" value="UniProtKB-KW"/>
</dbReference>